<dbReference type="PROSITE" id="PS50885">
    <property type="entry name" value="HAMP"/>
    <property type="match status" value="1"/>
</dbReference>
<dbReference type="GO" id="GO:0016301">
    <property type="term" value="F:kinase activity"/>
    <property type="evidence" value="ECO:0007669"/>
    <property type="project" value="UniProtKB-KW"/>
</dbReference>
<dbReference type="InterPro" id="IPR004358">
    <property type="entry name" value="Sig_transdc_His_kin-like_C"/>
</dbReference>
<dbReference type="CDD" id="cd00082">
    <property type="entry name" value="HisKA"/>
    <property type="match status" value="1"/>
</dbReference>
<dbReference type="Proteomes" id="UP001501237">
    <property type="component" value="Unassembled WGS sequence"/>
</dbReference>
<keyword evidence="4" id="KW-0597">Phosphoprotein</keyword>
<evidence type="ECO:0000256" key="8">
    <source>
        <dbReference type="ARBA" id="ARBA00022989"/>
    </source>
</evidence>
<feature type="domain" description="HAMP" evidence="13">
    <location>
        <begin position="178"/>
        <end position="231"/>
    </location>
</feature>
<dbReference type="CDD" id="cd06225">
    <property type="entry name" value="HAMP"/>
    <property type="match status" value="1"/>
</dbReference>
<evidence type="ECO:0000256" key="2">
    <source>
        <dbReference type="ARBA" id="ARBA00004236"/>
    </source>
</evidence>
<dbReference type="SMART" id="SM00304">
    <property type="entry name" value="HAMP"/>
    <property type="match status" value="1"/>
</dbReference>
<dbReference type="InterPro" id="IPR050428">
    <property type="entry name" value="TCS_sensor_his_kinase"/>
</dbReference>
<keyword evidence="8 11" id="KW-1133">Transmembrane helix</keyword>
<dbReference type="InterPro" id="IPR005467">
    <property type="entry name" value="His_kinase_dom"/>
</dbReference>
<evidence type="ECO:0000256" key="5">
    <source>
        <dbReference type="ARBA" id="ARBA00022679"/>
    </source>
</evidence>
<dbReference type="Gene3D" id="6.10.340.10">
    <property type="match status" value="1"/>
</dbReference>
<dbReference type="Pfam" id="PF00672">
    <property type="entry name" value="HAMP"/>
    <property type="match status" value="1"/>
</dbReference>
<dbReference type="SMART" id="SM00387">
    <property type="entry name" value="HATPase_c"/>
    <property type="match status" value="1"/>
</dbReference>
<dbReference type="SUPFAM" id="SSF47384">
    <property type="entry name" value="Homodimeric domain of signal transducing histidine kinase"/>
    <property type="match status" value="1"/>
</dbReference>
<comment type="subcellular location">
    <subcellularLocation>
        <location evidence="2">Cell membrane</location>
    </subcellularLocation>
</comment>
<dbReference type="InterPro" id="IPR003661">
    <property type="entry name" value="HisK_dim/P_dom"/>
</dbReference>
<dbReference type="PRINTS" id="PR00344">
    <property type="entry name" value="BCTRLSENSOR"/>
</dbReference>
<keyword evidence="9" id="KW-0902">Two-component regulatory system</keyword>
<keyword evidence="6 11" id="KW-0812">Transmembrane</keyword>
<evidence type="ECO:0000259" key="12">
    <source>
        <dbReference type="PROSITE" id="PS50109"/>
    </source>
</evidence>
<comment type="caution">
    <text evidence="14">The sequence shown here is derived from an EMBL/GenBank/DDBJ whole genome shotgun (WGS) entry which is preliminary data.</text>
</comment>
<dbReference type="Gene3D" id="3.30.565.10">
    <property type="entry name" value="Histidine kinase-like ATPase, C-terminal domain"/>
    <property type="match status" value="1"/>
</dbReference>
<organism evidence="14 15">
    <name type="scientific">Actinocorallia longicatena</name>
    <dbReference type="NCBI Taxonomy" id="111803"/>
    <lineage>
        <taxon>Bacteria</taxon>
        <taxon>Bacillati</taxon>
        <taxon>Actinomycetota</taxon>
        <taxon>Actinomycetes</taxon>
        <taxon>Streptosporangiales</taxon>
        <taxon>Thermomonosporaceae</taxon>
        <taxon>Actinocorallia</taxon>
    </lineage>
</organism>
<dbReference type="PANTHER" id="PTHR45436">
    <property type="entry name" value="SENSOR HISTIDINE KINASE YKOH"/>
    <property type="match status" value="1"/>
</dbReference>
<feature type="domain" description="Histidine kinase" evidence="12">
    <location>
        <begin position="239"/>
        <end position="439"/>
    </location>
</feature>
<dbReference type="SUPFAM" id="SSF158472">
    <property type="entry name" value="HAMP domain-like"/>
    <property type="match status" value="1"/>
</dbReference>
<proteinExistence type="predicted"/>
<keyword evidence="7 14" id="KW-0418">Kinase</keyword>
<evidence type="ECO:0000256" key="9">
    <source>
        <dbReference type="ARBA" id="ARBA00023012"/>
    </source>
</evidence>
<dbReference type="Gene3D" id="1.10.287.130">
    <property type="match status" value="1"/>
</dbReference>
<evidence type="ECO:0000256" key="1">
    <source>
        <dbReference type="ARBA" id="ARBA00000085"/>
    </source>
</evidence>
<protein>
    <recommendedName>
        <fullName evidence="3">histidine kinase</fullName>
        <ecNumber evidence="3">2.7.13.3</ecNumber>
    </recommendedName>
</protein>
<comment type="catalytic activity">
    <reaction evidence="1">
        <text>ATP + protein L-histidine = ADP + protein N-phospho-L-histidine.</text>
        <dbReference type="EC" id="2.7.13.3"/>
    </reaction>
</comment>
<dbReference type="InterPro" id="IPR036890">
    <property type="entry name" value="HATPase_C_sf"/>
</dbReference>
<evidence type="ECO:0000313" key="15">
    <source>
        <dbReference type="Proteomes" id="UP001501237"/>
    </source>
</evidence>
<dbReference type="EMBL" id="BAAAUV010000051">
    <property type="protein sequence ID" value="GAA3242494.1"/>
    <property type="molecule type" value="Genomic_DNA"/>
</dbReference>
<evidence type="ECO:0000259" key="13">
    <source>
        <dbReference type="PROSITE" id="PS50885"/>
    </source>
</evidence>
<dbReference type="EC" id="2.7.13.3" evidence="3"/>
<dbReference type="SUPFAM" id="SSF55874">
    <property type="entry name" value="ATPase domain of HSP90 chaperone/DNA topoisomerase II/histidine kinase"/>
    <property type="match status" value="1"/>
</dbReference>
<dbReference type="SMART" id="SM00388">
    <property type="entry name" value="HisKA"/>
    <property type="match status" value="1"/>
</dbReference>
<dbReference type="Pfam" id="PF02518">
    <property type="entry name" value="HATPase_c"/>
    <property type="match status" value="1"/>
</dbReference>
<gene>
    <name evidence="14" type="ORF">GCM10010468_80200</name>
</gene>
<reference evidence="15" key="1">
    <citation type="journal article" date="2019" name="Int. J. Syst. Evol. Microbiol.">
        <title>The Global Catalogue of Microorganisms (GCM) 10K type strain sequencing project: providing services to taxonomists for standard genome sequencing and annotation.</title>
        <authorList>
            <consortium name="The Broad Institute Genomics Platform"/>
            <consortium name="The Broad Institute Genome Sequencing Center for Infectious Disease"/>
            <person name="Wu L."/>
            <person name="Ma J."/>
        </authorList>
    </citation>
    <scope>NUCLEOTIDE SEQUENCE [LARGE SCALE GENOMIC DNA]</scope>
    <source>
        <strain evidence="15">JCM 9377</strain>
    </source>
</reference>
<dbReference type="InterPro" id="IPR003594">
    <property type="entry name" value="HATPase_dom"/>
</dbReference>
<dbReference type="InterPro" id="IPR036097">
    <property type="entry name" value="HisK_dim/P_sf"/>
</dbReference>
<dbReference type="Pfam" id="PF00512">
    <property type="entry name" value="HisKA"/>
    <property type="match status" value="1"/>
</dbReference>
<accession>A0ABP6QMF8</accession>
<dbReference type="RefSeq" id="WP_344839795.1">
    <property type="nucleotide sequence ID" value="NZ_BAAAUV010000051.1"/>
</dbReference>
<evidence type="ECO:0000256" key="4">
    <source>
        <dbReference type="ARBA" id="ARBA00022553"/>
    </source>
</evidence>
<dbReference type="PANTHER" id="PTHR45436:SF5">
    <property type="entry name" value="SENSOR HISTIDINE KINASE TRCS"/>
    <property type="match status" value="1"/>
</dbReference>
<evidence type="ECO:0000313" key="14">
    <source>
        <dbReference type="EMBL" id="GAA3242494.1"/>
    </source>
</evidence>
<dbReference type="CDD" id="cd00075">
    <property type="entry name" value="HATPase"/>
    <property type="match status" value="1"/>
</dbReference>
<evidence type="ECO:0000256" key="3">
    <source>
        <dbReference type="ARBA" id="ARBA00012438"/>
    </source>
</evidence>
<keyword evidence="10 11" id="KW-0472">Membrane</keyword>
<dbReference type="PROSITE" id="PS50109">
    <property type="entry name" value="HIS_KIN"/>
    <property type="match status" value="1"/>
</dbReference>
<name>A0ABP6QMF8_9ACTN</name>
<sequence>MRLLPRSIRVRDTLIAALLSGLVFGALGLGASALITSSVKSATFDKAQKAARRVSADLRAGVLRDPIPVDRDARLIQVVDARGDVIMSSGPVRGRSPMSALRPSAIERVVDVIECPAPDGGCYAVEAIRTTADTQAPIVLTAVPLPTLVMGWSLSLIVAGIVLALIALTAWATWLMVGRTLGPIEAIRAQLSEISATDLSRRVPQPRGEDEIAQLARTANQTLDRLERAVSRQRQFASDASHELRTPIAGLRASLEEAALYPDDIDVAATVEDALRDTDRLEAIVTDLLLLARLGTVGAAREDLDLGELARAEQRADVTVAAEDGVIVNGVRMQVVRVLANLLDNAERYGGPPVAVHVRRDGRDALLTVTDEGPGIPEADRERIFERFTRLDTARSRGAGGTGLGLAIARDVALAHGGTLIVEESPAGARFALRLPLAD</sequence>
<evidence type="ECO:0000256" key="7">
    <source>
        <dbReference type="ARBA" id="ARBA00022777"/>
    </source>
</evidence>
<keyword evidence="5" id="KW-0808">Transferase</keyword>
<evidence type="ECO:0000256" key="11">
    <source>
        <dbReference type="SAM" id="Phobius"/>
    </source>
</evidence>
<feature type="transmembrane region" description="Helical" evidence="11">
    <location>
        <begin position="152"/>
        <end position="177"/>
    </location>
</feature>
<dbReference type="InterPro" id="IPR003660">
    <property type="entry name" value="HAMP_dom"/>
</dbReference>
<evidence type="ECO:0000256" key="6">
    <source>
        <dbReference type="ARBA" id="ARBA00022692"/>
    </source>
</evidence>
<evidence type="ECO:0000256" key="10">
    <source>
        <dbReference type="ARBA" id="ARBA00023136"/>
    </source>
</evidence>
<keyword evidence="15" id="KW-1185">Reference proteome</keyword>